<keyword evidence="2" id="KW-0808">Transferase</keyword>
<reference evidence="5 6" key="1">
    <citation type="submission" date="2013-08" db="EMBL/GenBank/DDBJ databases">
        <authorList>
            <person name="Durkin A.S."/>
            <person name="Haft D.R."/>
            <person name="McCorrison J."/>
            <person name="Torralba M."/>
            <person name="Gillis M."/>
            <person name="Haft D.H."/>
            <person name="Methe B."/>
            <person name="Sutton G."/>
            <person name="Nelson K.E."/>
        </authorList>
    </citation>
    <scope>NUCLEOTIDE SEQUENCE [LARGE SCALE GENOMIC DNA]</scope>
    <source>
        <strain evidence="5 6">F0068</strain>
    </source>
</reference>
<dbReference type="InterPro" id="IPR029056">
    <property type="entry name" value="Ribokinase-like"/>
</dbReference>
<accession>U2L7Z3</accession>
<dbReference type="GO" id="GO:0016301">
    <property type="term" value="F:kinase activity"/>
    <property type="evidence" value="ECO:0007669"/>
    <property type="project" value="UniProtKB-KW"/>
</dbReference>
<dbReference type="PANTHER" id="PTHR43085">
    <property type="entry name" value="HEXOKINASE FAMILY MEMBER"/>
    <property type="match status" value="1"/>
</dbReference>
<proteinExistence type="inferred from homology"/>
<comment type="caution">
    <text evidence="5">The sequence shown here is derived from an EMBL/GenBank/DDBJ whole genome shotgun (WGS) entry which is preliminary data.</text>
</comment>
<evidence type="ECO:0000313" key="6">
    <source>
        <dbReference type="Proteomes" id="UP000016600"/>
    </source>
</evidence>
<dbReference type="Gene3D" id="3.40.1190.20">
    <property type="match status" value="1"/>
</dbReference>
<feature type="domain" description="Carbohydrate kinase PfkB" evidence="4">
    <location>
        <begin position="26"/>
        <end position="290"/>
    </location>
</feature>
<dbReference type="Proteomes" id="UP000016600">
    <property type="component" value="Unassembled WGS sequence"/>
</dbReference>
<dbReference type="PANTHER" id="PTHR43085:SF57">
    <property type="entry name" value="CARBOHYDRATE KINASE PFKB DOMAIN-CONTAINING PROTEIN"/>
    <property type="match status" value="1"/>
</dbReference>
<evidence type="ECO:0000256" key="3">
    <source>
        <dbReference type="ARBA" id="ARBA00022777"/>
    </source>
</evidence>
<sequence length="297" mass="32508">MNTKYQQPQYAIGVGEALWDVLPEGKKLGGAPANFAYHISQFGEKSIAVSALGKDKLAEETIAQLDDKGLKYVMPSVPYPTGTVQVTLDNEGVPTYDIRENVAWDNIPLTDEMLAAARNARAICWGSLAQRNVVSRNTIRQLVKATPSDCLRIFDINLRQTFYTKEIIQESLKLCNVLKINDEELVAIGRLYGYPGLDIQNKCWLILGKYDLDMLVLTCGINGSYVFTPGTMSFRETPKVNVADTVGAGDSFTAAFCAAVLKGQPVAEAHRLAVEVSAYVCTQNGAMPQLPPHLCTL</sequence>
<dbReference type="SUPFAM" id="SSF53613">
    <property type="entry name" value="Ribokinase-like"/>
    <property type="match status" value="1"/>
</dbReference>
<comment type="similarity">
    <text evidence="1">Belongs to the carbohydrate kinase PfkB family.</text>
</comment>
<dbReference type="EMBL" id="AWET01000036">
    <property type="protein sequence ID" value="ERK00618.1"/>
    <property type="molecule type" value="Genomic_DNA"/>
</dbReference>
<keyword evidence="6" id="KW-1185">Reference proteome</keyword>
<dbReference type="CDD" id="cd01167">
    <property type="entry name" value="bac_FRK"/>
    <property type="match status" value="1"/>
</dbReference>
<dbReference type="InterPro" id="IPR011611">
    <property type="entry name" value="PfkB_dom"/>
</dbReference>
<organism evidence="5 6">
    <name type="scientific">Hoylesella pleuritidis F0068</name>
    <dbReference type="NCBI Taxonomy" id="1081904"/>
    <lineage>
        <taxon>Bacteria</taxon>
        <taxon>Pseudomonadati</taxon>
        <taxon>Bacteroidota</taxon>
        <taxon>Bacteroidia</taxon>
        <taxon>Bacteroidales</taxon>
        <taxon>Prevotellaceae</taxon>
        <taxon>Hoylesella</taxon>
    </lineage>
</organism>
<protein>
    <submittedName>
        <fullName evidence="5">Carbohydrate kinase, PfkB family</fullName>
    </submittedName>
</protein>
<evidence type="ECO:0000259" key="4">
    <source>
        <dbReference type="Pfam" id="PF00294"/>
    </source>
</evidence>
<dbReference type="RefSeq" id="WP_021584176.1">
    <property type="nucleotide sequence ID" value="NZ_AWET01000036.1"/>
</dbReference>
<dbReference type="Pfam" id="PF00294">
    <property type="entry name" value="PfkB"/>
    <property type="match status" value="1"/>
</dbReference>
<gene>
    <name evidence="5" type="ORF">HMPREF1218_0470</name>
</gene>
<dbReference type="InterPro" id="IPR002173">
    <property type="entry name" value="Carboh/pur_kinase_PfkB_CS"/>
</dbReference>
<name>U2L7Z3_9BACT</name>
<dbReference type="AlphaFoldDB" id="U2L7Z3"/>
<evidence type="ECO:0000313" key="5">
    <source>
        <dbReference type="EMBL" id="ERK00618.1"/>
    </source>
</evidence>
<evidence type="ECO:0000256" key="1">
    <source>
        <dbReference type="ARBA" id="ARBA00010688"/>
    </source>
</evidence>
<dbReference type="PROSITE" id="PS00583">
    <property type="entry name" value="PFKB_KINASES_1"/>
    <property type="match status" value="1"/>
</dbReference>
<keyword evidence="3 5" id="KW-0418">Kinase</keyword>
<dbReference type="PATRIC" id="fig|1081904.3.peg.1503"/>
<dbReference type="InterPro" id="IPR050306">
    <property type="entry name" value="PfkB_Carbo_kinase"/>
</dbReference>
<evidence type="ECO:0000256" key="2">
    <source>
        <dbReference type="ARBA" id="ARBA00022679"/>
    </source>
</evidence>